<evidence type="ECO:0000313" key="6">
    <source>
        <dbReference type="Proteomes" id="UP000031668"/>
    </source>
</evidence>
<dbReference type="Gene3D" id="3.40.30.10">
    <property type="entry name" value="Glutaredoxin"/>
    <property type="match status" value="1"/>
</dbReference>
<dbReference type="InterPro" id="IPR036249">
    <property type="entry name" value="Thioredoxin-like_sf"/>
</dbReference>
<keyword evidence="2 5" id="KW-0575">Peroxidase</keyword>
<name>A0A0C2MFM4_THEKT</name>
<dbReference type="GO" id="GO:0004602">
    <property type="term" value="F:glutathione peroxidase activity"/>
    <property type="evidence" value="ECO:0007669"/>
    <property type="project" value="TreeGrafter"/>
</dbReference>
<dbReference type="Proteomes" id="UP000031668">
    <property type="component" value="Unassembled WGS sequence"/>
</dbReference>
<protein>
    <submittedName>
        <fullName evidence="5">Glutathione peroxidase</fullName>
    </submittedName>
</protein>
<dbReference type="OMA" id="HELMNGI"/>
<organism evidence="5 6">
    <name type="scientific">Thelohanellus kitauei</name>
    <name type="common">Myxosporean</name>
    <dbReference type="NCBI Taxonomy" id="669202"/>
    <lineage>
        <taxon>Eukaryota</taxon>
        <taxon>Metazoa</taxon>
        <taxon>Cnidaria</taxon>
        <taxon>Myxozoa</taxon>
        <taxon>Myxosporea</taxon>
        <taxon>Bivalvulida</taxon>
        <taxon>Platysporina</taxon>
        <taxon>Myxobolidae</taxon>
        <taxon>Thelohanellus</taxon>
    </lineage>
</organism>
<evidence type="ECO:0000256" key="4">
    <source>
        <dbReference type="SAM" id="SignalP"/>
    </source>
</evidence>
<dbReference type="InterPro" id="IPR000889">
    <property type="entry name" value="Glutathione_peroxidase"/>
</dbReference>
<dbReference type="PANTHER" id="PTHR11592:SF81">
    <property type="entry name" value="GLUTATHIONE PEROXIDASE"/>
    <property type="match status" value="1"/>
</dbReference>
<feature type="signal peptide" evidence="4">
    <location>
        <begin position="1"/>
        <end position="15"/>
    </location>
</feature>
<accession>A0A0C2MFM4</accession>
<feature type="chain" id="PRO_5011977559" evidence="4">
    <location>
        <begin position="16"/>
        <end position="235"/>
    </location>
</feature>
<evidence type="ECO:0000256" key="2">
    <source>
        <dbReference type="ARBA" id="ARBA00022559"/>
    </source>
</evidence>
<proteinExistence type="inferred from homology"/>
<dbReference type="Pfam" id="PF00255">
    <property type="entry name" value="GSHPx"/>
    <property type="match status" value="1"/>
</dbReference>
<keyword evidence="3" id="KW-0560">Oxidoreductase</keyword>
<dbReference type="EMBL" id="JWZT01003647">
    <property type="protein sequence ID" value="KII65976.1"/>
    <property type="molecule type" value="Genomic_DNA"/>
</dbReference>
<dbReference type="GO" id="GO:0006979">
    <property type="term" value="P:response to oxidative stress"/>
    <property type="evidence" value="ECO:0007669"/>
    <property type="project" value="InterPro"/>
</dbReference>
<dbReference type="PANTHER" id="PTHR11592">
    <property type="entry name" value="GLUTATHIONE PEROXIDASE"/>
    <property type="match status" value="1"/>
</dbReference>
<reference evidence="5 6" key="1">
    <citation type="journal article" date="2014" name="Genome Biol. Evol.">
        <title>The genome of the myxosporean Thelohanellus kitauei shows adaptations to nutrient acquisition within its fish host.</title>
        <authorList>
            <person name="Yang Y."/>
            <person name="Xiong J."/>
            <person name="Zhou Z."/>
            <person name="Huo F."/>
            <person name="Miao W."/>
            <person name="Ran C."/>
            <person name="Liu Y."/>
            <person name="Zhang J."/>
            <person name="Feng J."/>
            <person name="Wang M."/>
            <person name="Wang M."/>
            <person name="Wang L."/>
            <person name="Yao B."/>
        </authorList>
    </citation>
    <scope>NUCLEOTIDE SEQUENCE [LARGE SCALE GENOMIC DNA]</scope>
    <source>
        <strain evidence="5">Wuqing</strain>
    </source>
</reference>
<comment type="caution">
    <text evidence="5">The sequence shown here is derived from an EMBL/GenBank/DDBJ whole genome shotgun (WGS) entry which is preliminary data.</text>
</comment>
<dbReference type="PIRSF" id="PIRSF000303">
    <property type="entry name" value="Glutathion_perox"/>
    <property type="match status" value="1"/>
</dbReference>
<dbReference type="PROSITE" id="PS51355">
    <property type="entry name" value="GLUTATHIONE_PEROXID_3"/>
    <property type="match status" value="1"/>
</dbReference>
<comment type="similarity">
    <text evidence="1">Belongs to the glutathione peroxidase family.</text>
</comment>
<evidence type="ECO:0000256" key="1">
    <source>
        <dbReference type="ARBA" id="ARBA00006926"/>
    </source>
</evidence>
<sequence>MNIYFLVFLISSVSCLILETPEFDEAEAKDCTSGAGTFYNFTVLGLNLEQKPLEAYKGKIVLVVNVATFWKYSNQYQGLYDLKDDLGKRNNGGTCSFDIAAFPSNQFGAFEPGVNSEILNGLKHVRPGNGFVPNFEIFGKINVNGISEHPVYRFLKNHCPAPKGFIANQFTLGWQMVRNDDISWNFVKFLLNHEGKPVSRYGPTVYPTRLRNHIETLMAKCVTETAKSTRSFISP</sequence>
<keyword evidence="6" id="KW-1185">Reference proteome</keyword>
<gene>
    <name evidence="5" type="ORF">RF11_15788</name>
</gene>
<dbReference type="OrthoDB" id="446890at2759"/>
<dbReference type="AlphaFoldDB" id="A0A0C2MFM4"/>
<keyword evidence="4" id="KW-0732">Signal</keyword>
<dbReference type="CDD" id="cd00340">
    <property type="entry name" value="GSH_Peroxidase"/>
    <property type="match status" value="1"/>
</dbReference>
<evidence type="ECO:0000313" key="5">
    <source>
        <dbReference type="EMBL" id="KII65976.1"/>
    </source>
</evidence>
<evidence type="ECO:0000256" key="3">
    <source>
        <dbReference type="ARBA" id="ARBA00023002"/>
    </source>
</evidence>
<dbReference type="SUPFAM" id="SSF52833">
    <property type="entry name" value="Thioredoxin-like"/>
    <property type="match status" value="1"/>
</dbReference>